<dbReference type="RefSeq" id="WP_379760231.1">
    <property type="nucleotide sequence ID" value="NZ_JBHSMR010000014.1"/>
</dbReference>
<keyword evidence="1" id="KW-0255">Endonuclease</keyword>
<proteinExistence type="predicted"/>
<gene>
    <name evidence="1" type="ORF">ACFPQ5_20410</name>
</gene>
<dbReference type="CDD" id="cd00085">
    <property type="entry name" value="HNHc"/>
    <property type="match status" value="1"/>
</dbReference>
<dbReference type="GO" id="GO:0004519">
    <property type="term" value="F:endonuclease activity"/>
    <property type="evidence" value="ECO:0007669"/>
    <property type="project" value="UniProtKB-KW"/>
</dbReference>
<protein>
    <submittedName>
        <fullName evidence="1">HNH endonuclease</fullName>
    </submittedName>
</protein>
<evidence type="ECO:0000313" key="1">
    <source>
        <dbReference type="EMBL" id="MFC5480572.1"/>
    </source>
</evidence>
<reference evidence="2" key="1">
    <citation type="journal article" date="2019" name="Int. J. Syst. Evol. Microbiol.">
        <title>The Global Catalogue of Microorganisms (GCM) 10K type strain sequencing project: providing services to taxonomists for standard genome sequencing and annotation.</title>
        <authorList>
            <consortium name="The Broad Institute Genomics Platform"/>
            <consortium name="The Broad Institute Genome Sequencing Center for Infectious Disease"/>
            <person name="Wu L."/>
            <person name="Ma J."/>
        </authorList>
    </citation>
    <scope>NUCLEOTIDE SEQUENCE [LARGE SCALE GENOMIC DNA]</scope>
    <source>
        <strain evidence="2">CCUG 43111</strain>
    </source>
</reference>
<dbReference type="Proteomes" id="UP001596101">
    <property type="component" value="Unassembled WGS sequence"/>
</dbReference>
<comment type="caution">
    <text evidence="1">The sequence shown here is derived from an EMBL/GenBank/DDBJ whole genome shotgun (WGS) entry which is preliminary data.</text>
</comment>
<organism evidence="1 2">
    <name type="scientific">Massilia suwonensis</name>
    <dbReference type="NCBI Taxonomy" id="648895"/>
    <lineage>
        <taxon>Bacteria</taxon>
        <taxon>Pseudomonadati</taxon>
        <taxon>Pseudomonadota</taxon>
        <taxon>Betaproteobacteria</taxon>
        <taxon>Burkholderiales</taxon>
        <taxon>Oxalobacteraceae</taxon>
        <taxon>Telluria group</taxon>
        <taxon>Massilia</taxon>
    </lineage>
</organism>
<keyword evidence="1" id="KW-0540">Nuclease</keyword>
<keyword evidence="2" id="KW-1185">Reference proteome</keyword>
<keyword evidence="1" id="KW-0378">Hydrolase</keyword>
<evidence type="ECO:0000313" key="2">
    <source>
        <dbReference type="Proteomes" id="UP001596101"/>
    </source>
</evidence>
<dbReference type="EMBL" id="JBHSMR010000014">
    <property type="protein sequence ID" value="MFC5480572.1"/>
    <property type="molecule type" value="Genomic_DNA"/>
</dbReference>
<accession>A0ABW0MT16</accession>
<name>A0ABW0MT16_9BURK</name>
<dbReference type="InterPro" id="IPR003615">
    <property type="entry name" value="HNH_nuc"/>
</dbReference>
<sequence length="110" mass="13142">MNYLNLHDELLEKARSGYWGYTSSVLELHHIVPLSLGGRDVPSNWCYVPIEVHYLLHLILVKQGHIDQVFAVELIARRMKKGLPRWVRRLLNHRQQQLYREARRARLTQY</sequence>